<protein>
    <submittedName>
        <fullName evidence="1">Uncharacterized protein</fullName>
    </submittedName>
</protein>
<evidence type="ECO:0000313" key="1">
    <source>
        <dbReference type="EMBL" id="TCO29754.1"/>
    </source>
</evidence>
<gene>
    <name evidence="1" type="ORF">EV644_102474</name>
</gene>
<keyword evidence="2" id="KW-1185">Reference proteome</keyword>
<dbReference type="EMBL" id="SLWM01000002">
    <property type="protein sequence ID" value="TCO29754.1"/>
    <property type="molecule type" value="Genomic_DNA"/>
</dbReference>
<name>A0ABY2BU44_9ACTN</name>
<reference evidence="1 2" key="1">
    <citation type="journal article" date="2015" name="Stand. Genomic Sci.">
        <title>Genomic Encyclopedia of Bacterial and Archaeal Type Strains, Phase III: the genomes of soil and plant-associated and newly described type strains.</title>
        <authorList>
            <person name="Whitman W.B."/>
            <person name="Woyke T."/>
            <person name="Klenk H.P."/>
            <person name="Zhou Y."/>
            <person name="Lilburn T.G."/>
            <person name="Beck B.J."/>
            <person name="De Vos P."/>
            <person name="Vandamme P."/>
            <person name="Eisen J.A."/>
            <person name="Garrity G."/>
            <person name="Hugenholtz P."/>
            <person name="Kyrpides N.C."/>
        </authorList>
    </citation>
    <scope>NUCLEOTIDE SEQUENCE [LARGE SCALE GENOMIC DNA]</scope>
    <source>
        <strain evidence="1 2">VKM Ac-2538</strain>
    </source>
</reference>
<proteinExistence type="predicted"/>
<evidence type="ECO:0000313" key="2">
    <source>
        <dbReference type="Proteomes" id="UP000295818"/>
    </source>
</evidence>
<comment type="caution">
    <text evidence="1">The sequence shown here is derived from an EMBL/GenBank/DDBJ whole genome shotgun (WGS) entry which is preliminary data.</text>
</comment>
<sequence>MAAALLTTGLSANWIWDKANAVTPIALPSAKPEPLTTISPSVKPTPTPPPMGKVVGSNLVASNNDMMPLMGSAWSDNGENSGLYGGAAIWLTVHRNYDGKTASWGNYVAFGGLAKNIPYANTPAGRKEATIQAASRAIIRLYDENVKFIGKAVHKPITVDGHPGHELSIKVVVSQPKLKETFSTVLVAVIDRGDGTADVAVGDIAGSTPQWIPIWRAKVSEIKIGQ</sequence>
<dbReference type="Proteomes" id="UP000295818">
    <property type="component" value="Unassembled WGS sequence"/>
</dbReference>
<organism evidence="1 2">
    <name type="scientific">Kribbella orskensis</name>
    <dbReference type="NCBI Taxonomy" id="2512216"/>
    <lineage>
        <taxon>Bacteria</taxon>
        <taxon>Bacillati</taxon>
        <taxon>Actinomycetota</taxon>
        <taxon>Actinomycetes</taxon>
        <taxon>Propionibacteriales</taxon>
        <taxon>Kribbellaceae</taxon>
        <taxon>Kribbella</taxon>
    </lineage>
</organism>
<accession>A0ABY2BU44</accession>